<comment type="pathway">
    <text evidence="1 8">Metabolic intermediate biosynthesis; chorismate biosynthesis; chorismate from D-erythrose 4-phosphate and phosphoenolpyruvate: step 4/7.</text>
</comment>
<comment type="caution">
    <text evidence="11">The sequence shown here is derived from an EMBL/GenBank/DDBJ whole genome shotgun (WGS) entry which is preliminary data.</text>
</comment>
<evidence type="ECO:0000256" key="3">
    <source>
        <dbReference type="ARBA" id="ARBA00022605"/>
    </source>
</evidence>
<dbReference type="InterPro" id="IPR046346">
    <property type="entry name" value="Aminoacid_DH-like_N_sf"/>
</dbReference>
<dbReference type="InterPro" id="IPR011342">
    <property type="entry name" value="Shikimate_DH"/>
</dbReference>
<feature type="binding site" evidence="8">
    <location>
        <position position="83"/>
    </location>
    <ligand>
        <name>NADP(+)</name>
        <dbReference type="ChEBI" id="CHEBI:58349"/>
    </ligand>
</feature>
<sequence length="292" mass="30626">MTISGKAKLAGVMGWPVGHSRSPRLHNRWLDQYGIDGAYVPLAVAPERAEQAIRALPALGFRGCNVTVPLKEIAYRSVDRLDETARRIGAVNTIVVAEDGALVGGNTDGFGFLENLRAECPEWNGGEGGSQGGGHGPAVVIGAGGAARAVVVALLDAGIPEVRLVNRTRARAEEMAADLARFDFAGRVVVVEWVSRETALDGAGLLVNTTTQGMAGQPALDLDLGALPVSALVNDIVYVPLETPLLAAARARGNPVASGIGMLLHQARPGFRAWFGVEPQVTPDLTRYVLEG</sequence>
<feature type="binding site" evidence="8">
    <location>
        <position position="236"/>
    </location>
    <ligand>
        <name>NADP(+)</name>
        <dbReference type="ChEBI" id="CHEBI:58349"/>
    </ligand>
</feature>
<dbReference type="EMBL" id="JAUSVU010000010">
    <property type="protein sequence ID" value="MDQ0534180.1"/>
    <property type="molecule type" value="Genomic_DNA"/>
</dbReference>
<dbReference type="PANTHER" id="PTHR21089">
    <property type="entry name" value="SHIKIMATE DEHYDROGENASE"/>
    <property type="match status" value="1"/>
</dbReference>
<feature type="binding site" evidence="8">
    <location>
        <position position="259"/>
    </location>
    <ligand>
        <name>NADP(+)</name>
        <dbReference type="ChEBI" id="CHEBI:58349"/>
    </ligand>
</feature>
<feature type="active site" description="Proton acceptor" evidence="8">
    <location>
        <position position="71"/>
    </location>
</feature>
<feature type="domain" description="Shikimate dehydrogenase substrate binding N-terminal" evidence="10">
    <location>
        <begin position="12"/>
        <end position="94"/>
    </location>
</feature>
<dbReference type="InterPro" id="IPR036291">
    <property type="entry name" value="NAD(P)-bd_dom_sf"/>
</dbReference>
<protein>
    <recommendedName>
        <fullName evidence="2 8">Shikimate dehydrogenase (NADP(+))</fullName>
        <shortName evidence="8">SDH</shortName>
        <ecNumber evidence="2 8">1.1.1.25</ecNumber>
    </recommendedName>
</protein>
<dbReference type="Pfam" id="PF01488">
    <property type="entry name" value="Shikimate_DH"/>
    <property type="match status" value="1"/>
</dbReference>
<evidence type="ECO:0000256" key="1">
    <source>
        <dbReference type="ARBA" id="ARBA00004871"/>
    </source>
</evidence>
<dbReference type="RefSeq" id="WP_209983124.1">
    <property type="nucleotide sequence ID" value="NZ_JAGINO010000010.1"/>
</dbReference>
<dbReference type="GO" id="GO:0004764">
    <property type="term" value="F:shikimate 3-dehydrogenase (NADP+) activity"/>
    <property type="evidence" value="ECO:0007669"/>
    <property type="project" value="UniProtKB-EC"/>
</dbReference>
<organism evidence="11 12">
    <name type="scientific">Azospirillum picis</name>
    <dbReference type="NCBI Taxonomy" id="488438"/>
    <lineage>
        <taxon>Bacteria</taxon>
        <taxon>Pseudomonadati</taxon>
        <taxon>Pseudomonadota</taxon>
        <taxon>Alphaproteobacteria</taxon>
        <taxon>Rhodospirillales</taxon>
        <taxon>Azospirillaceae</taxon>
        <taxon>Azospirillum</taxon>
    </lineage>
</organism>
<dbReference type="SUPFAM" id="SSF51735">
    <property type="entry name" value="NAD(P)-binding Rossmann-fold domains"/>
    <property type="match status" value="1"/>
</dbReference>
<comment type="subunit">
    <text evidence="8">Homodimer.</text>
</comment>
<dbReference type="Pfam" id="PF08501">
    <property type="entry name" value="Shikimate_dh_N"/>
    <property type="match status" value="1"/>
</dbReference>
<evidence type="ECO:0000313" key="11">
    <source>
        <dbReference type="EMBL" id="MDQ0534180.1"/>
    </source>
</evidence>
<evidence type="ECO:0000256" key="5">
    <source>
        <dbReference type="ARBA" id="ARBA00023002"/>
    </source>
</evidence>
<evidence type="ECO:0000259" key="10">
    <source>
        <dbReference type="Pfam" id="PF08501"/>
    </source>
</evidence>
<accession>A0ABU0ML39</accession>
<dbReference type="HAMAP" id="MF_00222">
    <property type="entry name" value="Shikimate_DH_AroE"/>
    <property type="match status" value="1"/>
</dbReference>
<feature type="binding site" evidence="8">
    <location>
        <position position="108"/>
    </location>
    <ligand>
        <name>shikimate</name>
        <dbReference type="ChEBI" id="CHEBI:36208"/>
    </ligand>
</feature>
<evidence type="ECO:0000259" key="9">
    <source>
        <dbReference type="Pfam" id="PF01488"/>
    </source>
</evidence>
<evidence type="ECO:0000256" key="2">
    <source>
        <dbReference type="ARBA" id="ARBA00012962"/>
    </source>
</evidence>
<keyword evidence="6 8" id="KW-0057">Aromatic amino acid biosynthesis</keyword>
<feature type="binding site" evidence="8">
    <location>
        <begin position="166"/>
        <end position="171"/>
    </location>
    <ligand>
        <name>NADP(+)</name>
        <dbReference type="ChEBI" id="CHEBI:58349"/>
    </ligand>
</feature>
<comment type="similarity">
    <text evidence="8">Belongs to the shikimate dehydrogenase family.</text>
</comment>
<feature type="binding site" evidence="8">
    <location>
        <position position="67"/>
    </location>
    <ligand>
        <name>shikimate</name>
        <dbReference type="ChEBI" id="CHEBI:36208"/>
    </ligand>
</feature>
<evidence type="ECO:0000313" key="12">
    <source>
        <dbReference type="Proteomes" id="UP001244552"/>
    </source>
</evidence>
<dbReference type="EC" id="1.1.1.25" evidence="2 8"/>
<feature type="binding site" evidence="8">
    <location>
        <begin position="20"/>
        <end position="22"/>
    </location>
    <ligand>
        <name>shikimate</name>
        <dbReference type="ChEBI" id="CHEBI:36208"/>
    </ligand>
</feature>
<dbReference type="InterPro" id="IPR022893">
    <property type="entry name" value="Shikimate_DH_fam"/>
</dbReference>
<keyword evidence="12" id="KW-1185">Reference proteome</keyword>
<dbReference type="CDD" id="cd01065">
    <property type="entry name" value="NAD_bind_Shikimate_DH"/>
    <property type="match status" value="1"/>
</dbReference>
<dbReference type="InterPro" id="IPR013708">
    <property type="entry name" value="Shikimate_DH-bd_N"/>
</dbReference>
<evidence type="ECO:0000256" key="4">
    <source>
        <dbReference type="ARBA" id="ARBA00022857"/>
    </source>
</evidence>
<dbReference type="Proteomes" id="UP001244552">
    <property type="component" value="Unassembled WGS sequence"/>
</dbReference>
<keyword evidence="3 8" id="KW-0028">Amino-acid biosynthesis</keyword>
<feature type="binding site" evidence="8">
    <location>
        <position position="238"/>
    </location>
    <ligand>
        <name>shikimate</name>
        <dbReference type="ChEBI" id="CHEBI:36208"/>
    </ligand>
</feature>
<feature type="binding site" evidence="8">
    <location>
        <begin position="142"/>
        <end position="146"/>
    </location>
    <ligand>
        <name>NADP(+)</name>
        <dbReference type="ChEBI" id="CHEBI:58349"/>
    </ligand>
</feature>
<comment type="function">
    <text evidence="8">Involved in the biosynthesis of the chorismate, which leads to the biosynthesis of aromatic amino acids. Catalyzes the reversible NADPH linked reduction of 3-dehydroshikimate (DHSA) to yield shikimate (SA).</text>
</comment>
<dbReference type="NCBIfam" id="NF001312">
    <property type="entry name" value="PRK00258.1-4"/>
    <property type="match status" value="1"/>
</dbReference>
<proteinExistence type="inferred from homology"/>
<keyword evidence="4 8" id="KW-0521">NADP</keyword>
<name>A0ABU0ML39_9PROT</name>
<evidence type="ECO:0000256" key="7">
    <source>
        <dbReference type="ARBA" id="ARBA00049442"/>
    </source>
</evidence>
<gene>
    <name evidence="8" type="primary">aroE</name>
    <name evidence="11" type="ORF">QO018_003051</name>
</gene>
<dbReference type="NCBIfam" id="TIGR00507">
    <property type="entry name" value="aroE"/>
    <property type="match status" value="1"/>
</dbReference>
<feature type="binding site" evidence="8">
    <location>
        <position position="266"/>
    </location>
    <ligand>
        <name>shikimate</name>
        <dbReference type="ChEBI" id="CHEBI:36208"/>
    </ligand>
</feature>
<dbReference type="InterPro" id="IPR006151">
    <property type="entry name" value="Shikm_DH/Glu-tRNA_Rdtase"/>
</dbReference>
<dbReference type="PANTHER" id="PTHR21089:SF1">
    <property type="entry name" value="BIFUNCTIONAL 3-DEHYDROQUINATE DEHYDRATASE_SHIKIMATE DEHYDROGENASE, CHLOROPLASTIC"/>
    <property type="match status" value="1"/>
</dbReference>
<dbReference type="Gene3D" id="3.40.50.720">
    <property type="entry name" value="NAD(P)-binding Rossmann-like Domain"/>
    <property type="match status" value="1"/>
</dbReference>
<keyword evidence="5 8" id="KW-0560">Oxidoreductase</keyword>
<dbReference type="SUPFAM" id="SSF53223">
    <property type="entry name" value="Aminoacid dehydrogenase-like, N-terminal domain"/>
    <property type="match status" value="1"/>
</dbReference>
<feature type="domain" description="Quinate/shikimate 5-dehydrogenase/glutamyl-tRNA reductase" evidence="9">
    <location>
        <begin position="138"/>
        <end position="179"/>
    </location>
</feature>
<comment type="catalytic activity">
    <reaction evidence="7 8">
        <text>shikimate + NADP(+) = 3-dehydroshikimate + NADPH + H(+)</text>
        <dbReference type="Rhea" id="RHEA:17737"/>
        <dbReference type="ChEBI" id="CHEBI:15378"/>
        <dbReference type="ChEBI" id="CHEBI:16630"/>
        <dbReference type="ChEBI" id="CHEBI:36208"/>
        <dbReference type="ChEBI" id="CHEBI:57783"/>
        <dbReference type="ChEBI" id="CHEBI:58349"/>
        <dbReference type="EC" id="1.1.1.25"/>
    </reaction>
</comment>
<reference evidence="11 12" key="1">
    <citation type="submission" date="2023-07" db="EMBL/GenBank/DDBJ databases">
        <title>Genomic Encyclopedia of Type Strains, Phase IV (KMG-IV): sequencing the most valuable type-strain genomes for metagenomic binning, comparative biology and taxonomic classification.</title>
        <authorList>
            <person name="Goeker M."/>
        </authorList>
    </citation>
    <scope>NUCLEOTIDE SEQUENCE [LARGE SCALE GENOMIC DNA]</scope>
    <source>
        <strain evidence="11 12">DSM 19922</strain>
    </source>
</reference>
<evidence type="ECO:0000256" key="8">
    <source>
        <dbReference type="HAMAP-Rule" id="MF_00222"/>
    </source>
</evidence>
<feature type="binding site" evidence="8">
    <location>
        <position position="92"/>
    </location>
    <ligand>
        <name>shikimate</name>
        <dbReference type="ChEBI" id="CHEBI:36208"/>
    </ligand>
</feature>
<dbReference type="Gene3D" id="3.40.50.10860">
    <property type="entry name" value="Leucine Dehydrogenase, chain A, domain 1"/>
    <property type="match status" value="1"/>
</dbReference>
<evidence type="ECO:0000256" key="6">
    <source>
        <dbReference type="ARBA" id="ARBA00023141"/>
    </source>
</evidence>